<dbReference type="SMR" id="G1U4J0"/>
<dbReference type="PANTHER" id="PTHR47055:SF2">
    <property type="entry name" value="PIGGYBAC TRANSPOSABLE ELEMENT-DERIVED PROTEIN 2-RELATED"/>
    <property type="match status" value="1"/>
</dbReference>
<keyword evidence="4" id="KW-1185">Reference proteome</keyword>
<dbReference type="Pfam" id="PF13843">
    <property type="entry name" value="DDE_Tnp_1_7"/>
    <property type="match status" value="1"/>
</dbReference>
<dbReference type="HOGENOM" id="CLU_013052_2_2_1"/>
<feature type="region of interest" description="Disordered" evidence="1">
    <location>
        <begin position="243"/>
        <end position="263"/>
    </location>
</feature>
<reference evidence="3" key="2">
    <citation type="submission" date="2025-08" db="UniProtKB">
        <authorList>
            <consortium name="Ensembl"/>
        </authorList>
    </citation>
    <scope>IDENTIFICATION</scope>
    <source>
        <strain evidence="3">Thorbecke</strain>
    </source>
</reference>
<dbReference type="Proteomes" id="UP000001811">
    <property type="component" value="Unplaced"/>
</dbReference>
<evidence type="ECO:0000256" key="1">
    <source>
        <dbReference type="SAM" id="MobiDB-lite"/>
    </source>
</evidence>
<proteinExistence type="predicted"/>
<dbReference type="STRING" id="9986.ENSOCUP00000024314"/>
<feature type="compositionally biased region" description="Basic residues" evidence="1">
    <location>
        <begin position="59"/>
        <end position="71"/>
    </location>
</feature>
<feature type="region of interest" description="Disordered" evidence="1">
    <location>
        <begin position="353"/>
        <end position="434"/>
    </location>
</feature>
<dbReference type="GeneTree" id="ENSGT00940000162327"/>
<dbReference type="GO" id="GO:0043565">
    <property type="term" value="F:sequence-specific DNA binding"/>
    <property type="evidence" value="ECO:0007669"/>
    <property type="project" value="TreeGrafter"/>
</dbReference>
<dbReference type="InParanoid" id="G1U4J0"/>
<dbReference type="eggNOG" id="KOG1721">
    <property type="taxonomic scope" value="Eukaryota"/>
</dbReference>
<feature type="domain" description="PiggyBac transposable element-derived protein" evidence="2">
    <location>
        <begin position="462"/>
        <end position="821"/>
    </location>
</feature>
<dbReference type="Ensembl" id="ENSOCUT00000007521.4">
    <property type="protein sequence ID" value="ENSOCUP00000024314.3"/>
    <property type="gene ID" value="ENSOCUG00000007522.4"/>
</dbReference>
<dbReference type="InterPro" id="IPR029526">
    <property type="entry name" value="PGBD"/>
</dbReference>
<dbReference type="InterPro" id="IPR052638">
    <property type="entry name" value="PiggyBac_TE-derived"/>
</dbReference>
<dbReference type="PANTHER" id="PTHR47055">
    <property type="entry name" value="DDE_TNP_1_7 DOMAIN-CONTAINING PROTEIN"/>
    <property type="match status" value="1"/>
</dbReference>
<organism evidence="3 4">
    <name type="scientific">Oryctolagus cuniculus</name>
    <name type="common">Rabbit</name>
    <dbReference type="NCBI Taxonomy" id="9986"/>
    <lineage>
        <taxon>Eukaryota</taxon>
        <taxon>Metazoa</taxon>
        <taxon>Chordata</taxon>
        <taxon>Craniata</taxon>
        <taxon>Vertebrata</taxon>
        <taxon>Euteleostomi</taxon>
        <taxon>Mammalia</taxon>
        <taxon>Eutheria</taxon>
        <taxon>Euarchontoglires</taxon>
        <taxon>Glires</taxon>
        <taxon>Lagomorpha</taxon>
        <taxon>Leporidae</taxon>
        <taxon>Oryctolagus</taxon>
    </lineage>
</organism>
<evidence type="ECO:0000313" key="4">
    <source>
        <dbReference type="Proteomes" id="UP000001811"/>
    </source>
</evidence>
<evidence type="ECO:0000313" key="3">
    <source>
        <dbReference type="Ensembl" id="ENSOCUP00000024314.3"/>
    </source>
</evidence>
<dbReference type="Bgee" id="ENSOCUG00000007522">
    <property type="expression patterns" value="Expressed in uterus and 17 other cell types or tissues"/>
</dbReference>
<gene>
    <name evidence="3" type="primary">PGBD2</name>
</gene>
<dbReference type="PaxDb" id="9986-ENSOCUP00000024314"/>
<reference evidence="3" key="3">
    <citation type="submission" date="2025-09" db="UniProtKB">
        <authorList>
            <consortium name="Ensembl"/>
        </authorList>
    </citation>
    <scope>IDENTIFICATION</scope>
    <source>
        <strain evidence="3">Thorbecke</strain>
    </source>
</reference>
<name>G1U4J0_RABIT</name>
<reference evidence="3 4" key="1">
    <citation type="journal article" date="2011" name="Nature">
        <title>A high-resolution map of human evolutionary constraint using 29 mammals.</title>
        <authorList>
            <person name="Lindblad-Toh K."/>
            <person name="Garber M."/>
            <person name="Zuk O."/>
            <person name="Lin M.F."/>
            <person name="Parker B.J."/>
            <person name="Washietl S."/>
            <person name="Kheradpour P."/>
            <person name="Ernst J."/>
            <person name="Jordan G."/>
            <person name="Mauceli E."/>
            <person name="Ward L.D."/>
            <person name="Lowe C.B."/>
            <person name="Holloway A.K."/>
            <person name="Clamp M."/>
            <person name="Gnerre S."/>
            <person name="Alfoldi J."/>
            <person name="Beal K."/>
            <person name="Chang J."/>
            <person name="Clawson H."/>
            <person name="Cuff J."/>
            <person name="Di Palma F."/>
            <person name="Fitzgerald S."/>
            <person name="Flicek P."/>
            <person name="Guttman M."/>
            <person name="Hubisz M.J."/>
            <person name="Jaffe D.B."/>
            <person name="Jungreis I."/>
            <person name="Kent W.J."/>
            <person name="Kostka D."/>
            <person name="Lara M."/>
            <person name="Martins A.L."/>
            <person name="Massingham T."/>
            <person name="Moltke I."/>
            <person name="Raney B.J."/>
            <person name="Rasmussen M.D."/>
            <person name="Robinson J."/>
            <person name="Stark A."/>
            <person name="Vilella A.J."/>
            <person name="Wen J."/>
            <person name="Xie X."/>
            <person name="Zody M.C."/>
            <person name="Baldwin J."/>
            <person name="Bloom T."/>
            <person name="Chin C.W."/>
            <person name="Heiman D."/>
            <person name="Nicol R."/>
            <person name="Nusbaum C."/>
            <person name="Young S."/>
            <person name="Wilkinson J."/>
            <person name="Worley K.C."/>
            <person name="Kovar C.L."/>
            <person name="Muzny D.M."/>
            <person name="Gibbs R.A."/>
            <person name="Cree A."/>
            <person name="Dihn H.H."/>
            <person name="Fowler G."/>
            <person name="Jhangiani S."/>
            <person name="Joshi V."/>
            <person name="Lee S."/>
            <person name="Lewis L.R."/>
            <person name="Nazareth L.V."/>
            <person name="Okwuonu G."/>
            <person name="Santibanez J."/>
            <person name="Warren W.C."/>
            <person name="Mardis E.R."/>
            <person name="Weinstock G.M."/>
            <person name="Wilson R.K."/>
            <person name="Delehaunty K."/>
            <person name="Dooling D."/>
            <person name="Fronik C."/>
            <person name="Fulton L."/>
            <person name="Fulton B."/>
            <person name="Graves T."/>
            <person name="Minx P."/>
            <person name="Sodergren E."/>
            <person name="Birney E."/>
            <person name="Margulies E.H."/>
            <person name="Herrero J."/>
            <person name="Green E.D."/>
            <person name="Haussler D."/>
            <person name="Siepel A."/>
            <person name="Goldman N."/>
            <person name="Pollard K.S."/>
            <person name="Pedersen J.S."/>
            <person name="Lander E.S."/>
            <person name="Kellis M."/>
        </authorList>
    </citation>
    <scope>NUCLEOTIDE SEQUENCE [LARGE SCALE GENOMIC DNA]</scope>
    <source>
        <strain evidence="4">Thorbecke</strain>
    </source>
</reference>
<evidence type="ECO:0000259" key="2">
    <source>
        <dbReference type="Pfam" id="PF13843"/>
    </source>
</evidence>
<feature type="region of interest" description="Disordered" evidence="1">
    <location>
        <begin position="21"/>
        <end position="72"/>
    </location>
</feature>
<protein>
    <submittedName>
        <fullName evidence="3">PiggyBac transposable element derived 2</fullName>
    </submittedName>
</protein>
<feature type="compositionally biased region" description="Polar residues" evidence="1">
    <location>
        <begin position="243"/>
        <end position="257"/>
    </location>
</feature>
<accession>G1U4J0</accession>
<dbReference type="AlphaFoldDB" id="G1U4J0"/>
<sequence length="914" mass="100290">MLLSFGDYAWEAPPPAVKAFLRDPASPQQRGLGLGRESGTGKPDGAPPPGASLPLGRPAPRHFRVPSRRRGGPAVSVVARAGAWPGGGVAGGGPRRRERSCAGRCAAATPGASDGCASLPGRSGQASGPLAPQARPWPECGSSGVWRCAFSAAPSVRPCGGARTAHGARAQPAAGLCCLIDSACVLLAWPSICTLCCLSEELAEEQPHMTVYHRADDARLEWEAHCHVSDVVASRLPALAGSSTGSADLEQPSSPGPTLSPGASGDVWESVWNWQLGGRVAAAIPWCPGPDTDMADAPAVPTARRCPDAWTLGRAASSSKFTMASASRGVTSGSGARRRARAAKLLEVLSALEEEESGPDREEIFIAPPDNASGDFTDEDSGDEDGRPGAQLPGSVLHASVVSDHSGSSEEDGAPELQPAGERQKAGAEPQRVWTKRDIRPDFGSWPASDPHMEDLKSQELSPVGLFELFFDEGTINFIVDETNRYAWQKNVNLGVTAQELKCILGILILSGYVSYPRRRMFWETSPDSHHHLVADAIRRDRFELVFSYLHFADNSELDESDRFAKVRPLIVRMNGNFQKHAPLEEFYSFGESMCEYFGHRGSKRLRSGKPVRLGYKIWCGTTSRGYLVWFEPSQGTLFTKPGRGLDLGGSMVIKFVDALQERGFLPYHILFDKVFTSVKLMSILRRKGVKATGTVREYRTEQCPLKDPKELKKMKRGSFDYKVDESEEIIMCRWHDSRVVNICSNAVGIEPVRLTSRHAGAAKTRTQVHQPSLVKLYQEKVGGVGRMDQNIAKYKVKIRGMKWYSSFIGYVIDAALNNAWQLHRICCQDAQVDLLAFRRYVACVYLESNADTSSQGRRSRRLETESRFDMIGHWIIHQDKRTRCALCHSQTNTRCEKCQKGVHAKCFREYHIR</sequence>